<dbReference type="Proteomes" id="UP001500507">
    <property type="component" value="Unassembled WGS sequence"/>
</dbReference>
<evidence type="ECO:0000256" key="1">
    <source>
        <dbReference type="SAM" id="SignalP"/>
    </source>
</evidence>
<evidence type="ECO:0000313" key="3">
    <source>
        <dbReference type="EMBL" id="GAA0873059.1"/>
    </source>
</evidence>
<reference evidence="3 4" key="1">
    <citation type="journal article" date="2019" name="Int. J. Syst. Evol. Microbiol.">
        <title>The Global Catalogue of Microorganisms (GCM) 10K type strain sequencing project: providing services to taxonomists for standard genome sequencing and annotation.</title>
        <authorList>
            <consortium name="The Broad Institute Genomics Platform"/>
            <consortium name="The Broad Institute Genome Sequencing Center for Infectious Disease"/>
            <person name="Wu L."/>
            <person name="Ma J."/>
        </authorList>
    </citation>
    <scope>NUCLEOTIDE SEQUENCE [LARGE SCALE GENOMIC DNA]</scope>
    <source>
        <strain evidence="3 4">JCM 16082</strain>
    </source>
</reference>
<organism evidence="3 4">
    <name type="scientific">Gangjinia marincola</name>
    <dbReference type="NCBI Taxonomy" id="578463"/>
    <lineage>
        <taxon>Bacteria</taxon>
        <taxon>Pseudomonadati</taxon>
        <taxon>Bacteroidota</taxon>
        <taxon>Flavobacteriia</taxon>
        <taxon>Flavobacteriales</taxon>
        <taxon>Flavobacteriaceae</taxon>
        <taxon>Gangjinia</taxon>
    </lineage>
</organism>
<keyword evidence="4" id="KW-1185">Reference proteome</keyword>
<sequence>MKKLSVLIIALAFVSTTQAQWWGSDKIKGNGKVITENRSTGDYDEVTLQGWMDVELVQGTEGKLVISGESNLLEYIETEVKGGELVIKQKKGVQLKPTSGETILIKVPVEAISGANVVGSGDMIGKMKLKADFFETSVTGSGDLVIEVEARDTNAKVTGSGDLSIKGSTKTLDCRVSGSGDLDARNLVAENVDAKVAGSGDISVHATQSLKASVAGSGDITYKGDPEMRDINKAGSGDVTKG</sequence>
<protein>
    <submittedName>
        <fullName evidence="3">Head GIN domain-containing protein</fullName>
    </submittedName>
</protein>
<dbReference type="PANTHER" id="PTHR39200:SF1">
    <property type="entry name" value="AUTO-TRANSPORTER ADHESIN HEAD GIN DOMAIN-CONTAINING PROTEIN-RELATED"/>
    <property type="match status" value="1"/>
</dbReference>
<dbReference type="Gene3D" id="2.160.20.120">
    <property type="match status" value="1"/>
</dbReference>
<dbReference type="InterPro" id="IPR021255">
    <property type="entry name" value="DUF2807"/>
</dbReference>
<gene>
    <name evidence="3" type="ORF">GCM10009117_22060</name>
</gene>
<evidence type="ECO:0000313" key="4">
    <source>
        <dbReference type="Proteomes" id="UP001500507"/>
    </source>
</evidence>
<evidence type="ECO:0000259" key="2">
    <source>
        <dbReference type="Pfam" id="PF10988"/>
    </source>
</evidence>
<name>A0ABN1MIM6_9FLAO</name>
<comment type="caution">
    <text evidence="3">The sequence shown here is derived from an EMBL/GenBank/DDBJ whole genome shotgun (WGS) entry which is preliminary data.</text>
</comment>
<keyword evidence="1" id="KW-0732">Signal</keyword>
<feature type="chain" id="PRO_5047316546" evidence="1">
    <location>
        <begin position="20"/>
        <end position="242"/>
    </location>
</feature>
<dbReference type="PANTHER" id="PTHR39200">
    <property type="entry name" value="HYPOTHETICAL EXPORTED PROTEIN"/>
    <property type="match status" value="1"/>
</dbReference>
<proteinExistence type="predicted"/>
<dbReference type="Pfam" id="PF10988">
    <property type="entry name" value="DUF2807"/>
    <property type="match status" value="1"/>
</dbReference>
<feature type="signal peptide" evidence="1">
    <location>
        <begin position="1"/>
        <end position="19"/>
    </location>
</feature>
<dbReference type="EMBL" id="BAAAFG010000016">
    <property type="protein sequence ID" value="GAA0873059.1"/>
    <property type="molecule type" value="Genomic_DNA"/>
</dbReference>
<dbReference type="RefSeq" id="WP_343767512.1">
    <property type="nucleotide sequence ID" value="NZ_BAAAFG010000016.1"/>
</dbReference>
<accession>A0ABN1MIM6</accession>
<feature type="domain" description="Putative auto-transporter adhesin head GIN" evidence="2">
    <location>
        <begin position="42"/>
        <end position="226"/>
    </location>
</feature>